<proteinExistence type="predicted"/>
<reference evidence="2 3" key="1">
    <citation type="submission" date="2020-11" db="EMBL/GenBank/DDBJ databases">
        <authorList>
            <person name="Kim M.K."/>
        </authorList>
    </citation>
    <scope>NUCLEOTIDE SEQUENCE [LARGE SCALE GENOMIC DNA]</scope>
    <source>
        <strain evidence="2 3">BT662</strain>
    </source>
</reference>
<feature type="signal peptide" evidence="1">
    <location>
        <begin position="1"/>
        <end position="20"/>
    </location>
</feature>
<name>A0ABS0I511_9BACT</name>
<organism evidence="2 3">
    <name type="scientific">Hymenobacter ruricola</name>
    <dbReference type="NCBI Taxonomy" id="2791023"/>
    <lineage>
        <taxon>Bacteria</taxon>
        <taxon>Pseudomonadati</taxon>
        <taxon>Bacteroidota</taxon>
        <taxon>Cytophagia</taxon>
        <taxon>Cytophagales</taxon>
        <taxon>Hymenobacteraceae</taxon>
        <taxon>Hymenobacter</taxon>
    </lineage>
</organism>
<dbReference type="RefSeq" id="WP_196293485.1">
    <property type="nucleotide sequence ID" value="NZ_JADQDM010000006.1"/>
</dbReference>
<protein>
    <submittedName>
        <fullName evidence="2">Uncharacterized protein</fullName>
    </submittedName>
</protein>
<keyword evidence="3" id="KW-1185">Reference proteome</keyword>
<gene>
    <name evidence="2" type="ORF">I2H31_13030</name>
</gene>
<feature type="chain" id="PRO_5045835443" evidence="1">
    <location>
        <begin position="21"/>
        <end position="154"/>
    </location>
</feature>
<evidence type="ECO:0000256" key="1">
    <source>
        <dbReference type="SAM" id="SignalP"/>
    </source>
</evidence>
<dbReference type="Proteomes" id="UP000618931">
    <property type="component" value="Unassembled WGS sequence"/>
</dbReference>
<keyword evidence="1" id="KW-0732">Signal</keyword>
<evidence type="ECO:0000313" key="2">
    <source>
        <dbReference type="EMBL" id="MBF9222027.1"/>
    </source>
</evidence>
<sequence>MKKTLSIGFVALMAFAFVGAVPNRVAQQAPAPGSSIALLVLNQPPCTVPTSQSVFKAKVAYVIAAQEQSDYGFEVSIKFQSTDPRMTFSSGMQGVIPVTSRHDTLTVEYPLAKIWANPRLKRPLTCYFYLHRNTAPGRSTVIARTPPIVFRECL</sequence>
<comment type="caution">
    <text evidence="2">The sequence shown here is derived from an EMBL/GenBank/DDBJ whole genome shotgun (WGS) entry which is preliminary data.</text>
</comment>
<accession>A0ABS0I511</accession>
<evidence type="ECO:0000313" key="3">
    <source>
        <dbReference type="Proteomes" id="UP000618931"/>
    </source>
</evidence>
<dbReference type="EMBL" id="JADQDM010000006">
    <property type="protein sequence ID" value="MBF9222027.1"/>
    <property type="molecule type" value="Genomic_DNA"/>
</dbReference>